<sequence>MNEYQKFLQQKQRAKEHKGFTPLPMNPKLFPFQQHIVAQNIMKGKHAVFADCGLGKTVMELETSSQIVRHTNKSVLIIAPLVVVAQTKREAEKFGFDLDKVTITNFENLHNINPQEYVGLIVDESSIMKNFEGQIKKQLFEYFHNTPYKFAFTATPSPNDPMELANHSEFLGYQSRLGMLATYFINDQDHTSKWRLKGHAVEKFYQFVSSWAVMLTNPADIGYPMQGYDLSEVIYKEHQIITQNDFSNGLLFPNMAVSATDFNKELRRTKDQRIAKAIEIANADDDPHIVWVKHNDESKEVTAGIRGAVEVSGSDTPEEKAQKLLDFVDGKYRVLVTKPQIAKYGLNFQHCLHQTFMSPDFSFEGFYQAVRRSHRFGKKGDVTVNIITTDTMQNVMSSIREKETLFKQMQELMIKNQEICKHLHSEPYTAIA</sequence>
<feature type="domain" description="Helicase ATP-binding" evidence="2">
    <location>
        <begin position="25"/>
        <end position="188"/>
    </location>
</feature>
<dbReference type="InterPro" id="IPR027417">
    <property type="entry name" value="P-loop_NTPase"/>
</dbReference>
<dbReference type="Gene3D" id="3.40.50.300">
    <property type="entry name" value="P-loop containing nucleotide triphosphate hydrolases"/>
    <property type="match status" value="2"/>
</dbReference>
<accession>A0A8S5LL75</accession>
<evidence type="ECO:0000259" key="2">
    <source>
        <dbReference type="SMART" id="SM00487"/>
    </source>
</evidence>
<dbReference type="EMBL" id="BK015869">
    <property type="protein sequence ID" value="DAD70592.1"/>
    <property type="molecule type" value="Genomic_DNA"/>
</dbReference>
<reference evidence="3" key="1">
    <citation type="journal article" date="2021" name="Proc. Natl. Acad. Sci. U.S.A.">
        <title>A Catalog of Tens of Thousands of Viruses from Human Metagenomes Reveals Hidden Associations with Chronic Diseases.</title>
        <authorList>
            <person name="Tisza M.J."/>
            <person name="Buck C.B."/>
        </authorList>
    </citation>
    <scope>NUCLEOTIDE SEQUENCE</scope>
    <source>
        <strain evidence="3">Ctvod4</strain>
    </source>
</reference>
<dbReference type="GO" id="GO:0016787">
    <property type="term" value="F:hydrolase activity"/>
    <property type="evidence" value="ECO:0007669"/>
    <property type="project" value="UniProtKB-KW"/>
</dbReference>
<keyword evidence="3" id="KW-0547">Nucleotide-binding</keyword>
<protein>
    <submittedName>
        <fullName evidence="3">Helicase of the snf2 rad54 family</fullName>
    </submittedName>
</protein>
<evidence type="ECO:0000313" key="3">
    <source>
        <dbReference type="EMBL" id="DAD70592.1"/>
    </source>
</evidence>
<organism evidence="3">
    <name type="scientific">Siphoviridae sp. ctvod4</name>
    <dbReference type="NCBI Taxonomy" id="2827595"/>
    <lineage>
        <taxon>Viruses</taxon>
        <taxon>Duplodnaviria</taxon>
        <taxon>Heunggongvirae</taxon>
        <taxon>Uroviricota</taxon>
        <taxon>Caudoviricetes</taxon>
    </lineage>
</organism>
<dbReference type="InterPro" id="IPR014001">
    <property type="entry name" value="Helicase_ATP-bd"/>
</dbReference>
<proteinExistence type="predicted"/>
<dbReference type="GO" id="GO:0004386">
    <property type="term" value="F:helicase activity"/>
    <property type="evidence" value="ECO:0007669"/>
    <property type="project" value="UniProtKB-KW"/>
</dbReference>
<keyword evidence="3" id="KW-0347">Helicase</keyword>
<dbReference type="Pfam" id="PF00271">
    <property type="entry name" value="Helicase_C"/>
    <property type="match status" value="1"/>
</dbReference>
<keyword evidence="1" id="KW-0378">Hydrolase</keyword>
<name>A0A8S5LL75_9CAUD</name>
<dbReference type="SMART" id="SM00487">
    <property type="entry name" value="DEXDc"/>
    <property type="match status" value="1"/>
</dbReference>
<dbReference type="PANTHER" id="PTHR45766">
    <property type="entry name" value="DNA ANNEALING HELICASE AND ENDONUCLEASE ZRANB3 FAMILY MEMBER"/>
    <property type="match status" value="1"/>
</dbReference>
<evidence type="ECO:0000256" key="1">
    <source>
        <dbReference type="ARBA" id="ARBA00022801"/>
    </source>
</evidence>
<dbReference type="InterPro" id="IPR001650">
    <property type="entry name" value="Helicase_C-like"/>
</dbReference>
<dbReference type="PANTHER" id="PTHR45766:SF6">
    <property type="entry name" value="SWI_SNF-RELATED MATRIX-ASSOCIATED ACTIN-DEPENDENT REGULATOR OF CHROMATIN SUBFAMILY A-LIKE PROTEIN 1"/>
    <property type="match status" value="1"/>
</dbReference>
<keyword evidence="3" id="KW-0067">ATP-binding</keyword>
<dbReference type="SUPFAM" id="SSF52540">
    <property type="entry name" value="P-loop containing nucleoside triphosphate hydrolases"/>
    <property type="match status" value="2"/>
</dbReference>